<feature type="transmembrane region" description="Helical" evidence="8">
    <location>
        <begin position="162"/>
        <end position="184"/>
    </location>
</feature>
<reference evidence="9 10" key="1">
    <citation type="submission" date="2016-01" db="EMBL/GenBank/DDBJ databases">
        <title>Investigation of taxonomic status of Bacillus aminovorans.</title>
        <authorList>
            <person name="Verma A."/>
            <person name="Pal Y."/>
            <person name="Krishnamurthi S."/>
        </authorList>
    </citation>
    <scope>NUCLEOTIDE SEQUENCE [LARGE SCALE GENOMIC DNA]</scope>
    <source>
        <strain evidence="9 10">DSM 4337</strain>
    </source>
</reference>
<comment type="subcellular location">
    <subcellularLocation>
        <location evidence="1">Cell membrane</location>
        <topology evidence="1">Multi-pass membrane protein</topology>
    </subcellularLocation>
</comment>
<feature type="transmembrane region" description="Helical" evidence="8">
    <location>
        <begin position="75"/>
        <end position="95"/>
    </location>
</feature>
<keyword evidence="4" id="KW-1003">Cell membrane</keyword>
<dbReference type="GO" id="GO:0005886">
    <property type="term" value="C:plasma membrane"/>
    <property type="evidence" value="ECO:0007669"/>
    <property type="project" value="UniProtKB-SubCell"/>
</dbReference>
<comment type="similarity">
    <text evidence="2">Belongs to the binding-protein-dependent transport system permease family. FecCD subfamily.</text>
</comment>
<dbReference type="EMBL" id="LQWZ01000012">
    <property type="protein sequence ID" value="OAH57828.1"/>
    <property type="molecule type" value="Genomic_DNA"/>
</dbReference>
<name>A0A177KWR4_9BACI</name>
<dbReference type="Gene3D" id="1.10.3470.10">
    <property type="entry name" value="ABC transporter involved in vitamin B12 uptake, BtuC"/>
    <property type="match status" value="1"/>
</dbReference>
<proteinExistence type="inferred from homology"/>
<dbReference type="Proteomes" id="UP000077271">
    <property type="component" value="Unassembled WGS sequence"/>
</dbReference>
<comment type="caution">
    <text evidence="9">The sequence shown here is derived from an EMBL/GenBank/DDBJ whole genome shotgun (WGS) entry which is preliminary data.</text>
</comment>
<dbReference type="GO" id="GO:0022857">
    <property type="term" value="F:transmembrane transporter activity"/>
    <property type="evidence" value="ECO:0007669"/>
    <property type="project" value="InterPro"/>
</dbReference>
<evidence type="ECO:0000256" key="6">
    <source>
        <dbReference type="ARBA" id="ARBA00022989"/>
    </source>
</evidence>
<evidence type="ECO:0000313" key="10">
    <source>
        <dbReference type="Proteomes" id="UP000077271"/>
    </source>
</evidence>
<feature type="transmembrane region" description="Helical" evidence="8">
    <location>
        <begin position="107"/>
        <end position="125"/>
    </location>
</feature>
<dbReference type="GO" id="GO:0033214">
    <property type="term" value="P:siderophore-iron import into cell"/>
    <property type="evidence" value="ECO:0007669"/>
    <property type="project" value="TreeGrafter"/>
</dbReference>
<dbReference type="Pfam" id="PF01032">
    <property type="entry name" value="FecCD"/>
    <property type="match status" value="1"/>
</dbReference>
<dbReference type="PANTHER" id="PTHR30472">
    <property type="entry name" value="FERRIC ENTEROBACTIN TRANSPORT SYSTEM PERMEASE PROTEIN"/>
    <property type="match status" value="1"/>
</dbReference>
<evidence type="ECO:0000313" key="9">
    <source>
        <dbReference type="EMBL" id="OAH57828.1"/>
    </source>
</evidence>
<feature type="transmembrane region" description="Helical" evidence="8">
    <location>
        <begin position="21"/>
        <end position="44"/>
    </location>
</feature>
<keyword evidence="6 8" id="KW-1133">Transmembrane helix</keyword>
<dbReference type="AlphaFoldDB" id="A0A177KWR4"/>
<evidence type="ECO:0000256" key="5">
    <source>
        <dbReference type="ARBA" id="ARBA00022692"/>
    </source>
</evidence>
<dbReference type="CDD" id="cd06550">
    <property type="entry name" value="TM_ABC_iron-siderophores_like"/>
    <property type="match status" value="1"/>
</dbReference>
<evidence type="ECO:0000256" key="3">
    <source>
        <dbReference type="ARBA" id="ARBA00022448"/>
    </source>
</evidence>
<gene>
    <name evidence="9" type="ORF">AWH48_02105</name>
</gene>
<dbReference type="PROSITE" id="PS51257">
    <property type="entry name" value="PROKAR_LIPOPROTEIN"/>
    <property type="match status" value="1"/>
</dbReference>
<dbReference type="InterPro" id="IPR037294">
    <property type="entry name" value="ABC_BtuC-like"/>
</dbReference>
<keyword evidence="5 8" id="KW-0812">Transmembrane</keyword>
<protein>
    <recommendedName>
        <fullName evidence="11">ABC transporter permease</fullName>
    </recommendedName>
</protein>
<organism evidence="9 10">
    <name type="scientific">Domibacillus aminovorans</name>
    <dbReference type="NCBI Taxonomy" id="29332"/>
    <lineage>
        <taxon>Bacteria</taxon>
        <taxon>Bacillati</taxon>
        <taxon>Bacillota</taxon>
        <taxon>Bacilli</taxon>
        <taxon>Bacillales</taxon>
        <taxon>Bacillaceae</taxon>
        <taxon>Domibacillus</taxon>
    </lineage>
</organism>
<feature type="transmembrane region" description="Helical" evidence="8">
    <location>
        <begin position="251"/>
        <end position="278"/>
    </location>
</feature>
<accession>A0A177KWR4</accession>
<keyword evidence="3" id="KW-0813">Transport</keyword>
<evidence type="ECO:0008006" key="11">
    <source>
        <dbReference type="Google" id="ProtNLM"/>
    </source>
</evidence>
<dbReference type="SUPFAM" id="SSF81345">
    <property type="entry name" value="ABC transporter involved in vitamin B12 uptake, BtuC"/>
    <property type="match status" value="1"/>
</dbReference>
<feature type="transmembrane region" description="Helical" evidence="8">
    <location>
        <begin position="324"/>
        <end position="341"/>
    </location>
</feature>
<dbReference type="PANTHER" id="PTHR30472:SF25">
    <property type="entry name" value="ABC TRANSPORTER PERMEASE PROTEIN MJ0876-RELATED"/>
    <property type="match status" value="1"/>
</dbReference>
<evidence type="ECO:0000256" key="4">
    <source>
        <dbReference type="ARBA" id="ARBA00022475"/>
    </source>
</evidence>
<keyword evidence="7 8" id="KW-0472">Membrane</keyword>
<evidence type="ECO:0000256" key="8">
    <source>
        <dbReference type="SAM" id="Phobius"/>
    </source>
</evidence>
<evidence type="ECO:0000256" key="7">
    <source>
        <dbReference type="ARBA" id="ARBA00023136"/>
    </source>
</evidence>
<dbReference type="InterPro" id="IPR000522">
    <property type="entry name" value="ABC_transptr_permease_BtuC"/>
</dbReference>
<feature type="transmembrane region" description="Helical" evidence="8">
    <location>
        <begin position="131"/>
        <end position="150"/>
    </location>
</feature>
<evidence type="ECO:0000256" key="2">
    <source>
        <dbReference type="ARBA" id="ARBA00007935"/>
    </source>
</evidence>
<evidence type="ECO:0000256" key="1">
    <source>
        <dbReference type="ARBA" id="ARBA00004651"/>
    </source>
</evidence>
<feature type="transmembrane region" description="Helical" evidence="8">
    <location>
        <begin position="211"/>
        <end position="230"/>
    </location>
</feature>
<sequence length="347" mass="37443">MKRLRLLKVVNKVKNGQSKRSIIFFIAFLCMVLSCFLLILNLMLGEPNLSFTSLLQVLDGQATKLERIVVYEIRFPRWVAGWIAGALLALAGAMLQDALQNELAGPELTGVSAGAAMVMACTTVFNLPLSFALYPLAALIGAILSGLIVITVASSKLRRSSILLVGAAMTTTINALVIVVISIGRPNDIGLLFFYLTGSLANRTQEHVMALLPWFIIGVPLALLSGKALNVFRLGDEAAKARGVSVDRIRLLVFGISATLTAAVVAYCGPIGFVSLIIPHLTRRVVQSTNSYVIMPLSILAGGTFLTGMDLITRTYFYPVEIPVGLLTSIIGGSWLLFMFIKRRTSL</sequence>